<proteinExistence type="predicted"/>
<gene>
    <name evidence="2" type="ORF">HAND00432_LOCUS5111</name>
</gene>
<dbReference type="PANTHER" id="PTHR12774">
    <property type="entry name" value="PEROXISOMAL BIOGENESIS FACTOR 19"/>
    <property type="match status" value="1"/>
</dbReference>
<evidence type="ECO:0008006" key="3">
    <source>
        <dbReference type="Google" id="ProtNLM"/>
    </source>
</evidence>
<feature type="region of interest" description="Disordered" evidence="1">
    <location>
        <begin position="106"/>
        <end position="136"/>
    </location>
</feature>
<organism evidence="2">
    <name type="scientific">Hemiselmis andersenii</name>
    <name type="common">Cryptophyte alga</name>
    <dbReference type="NCBI Taxonomy" id="464988"/>
    <lineage>
        <taxon>Eukaryota</taxon>
        <taxon>Cryptophyceae</taxon>
        <taxon>Cryptomonadales</taxon>
        <taxon>Hemiselmidaceae</taxon>
        <taxon>Hemiselmis</taxon>
    </lineage>
</organism>
<dbReference type="InterPro" id="IPR006708">
    <property type="entry name" value="Pex19"/>
</dbReference>
<dbReference type="AlphaFoldDB" id="A0A7S1DL99"/>
<evidence type="ECO:0000256" key="1">
    <source>
        <dbReference type="SAM" id="MobiDB-lite"/>
    </source>
</evidence>
<name>A0A7S1DL99_HEMAN</name>
<dbReference type="GO" id="GO:0033328">
    <property type="term" value="F:peroxisome membrane targeting sequence binding"/>
    <property type="evidence" value="ECO:0007669"/>
    <property type="project" value="TreeGrafter"/>
</dbReference>
<feature type="region of interest" description="Disordered" evidence="1">
    <location>
        <begin position="1"/>
        <end position="22"/>
    </location>
</feature>
<dbReference type="GO" id="GO:0005778">
    <property type="term" value="C:peroxisomal membrane"/>
    <property type="evidence" value="ECO:0007669"/>
    <property type="project" value="TreeGrafter"/>
</dbReference>
<dbReference type="EMBL" id="HBFX01008495">
    <property type="protein sequence ID" value="CAD8950590.1"/>
    <property type="molecule type" value="Transcribed_RNA"/>
</dbReference>
<dbReference type="PANTHER" id="PTHR12774:SF2">
    <property type="entry name" value="PEROXISOMAL BIOGENESIS FACTOR 19"/>
    <property type="match status" value="1"/>
</dbReference>
<protein>
    <recommendedName>
        <fullName evidence="3">Peroxin-19</fullName>
    </recommendedName>
</protein>
<dbReference type="Gene3D" id="1.20.120.900">
    <property type="entry name" value="Pex19, mPTS binding domain"/>
    <property type="match status" value="1"/>
</dbReference>
<dbReference type="Pfam" id="PF04614">
    <property type="entry name" value="Pex19"/>
    <property type="match status" value="1"/>
</dbReference>
<dbReference type="GO" id="GO:0045046">
    <property type="term" value="P:protein import into peroxisome membrane"/>
    <property type="evidence" value="ECO:0007669"/>
    <property type="project" value="TreeGrafter"/>
</dbReference>
<dbReference type="InterPro" id="IPR038322">
    <property type="entry name" value="Pex19_C_sf"/>
</dbReference>
<sequence>MSEDEVMKKFSESLAGMDKDPNMEGVMEQMMGQLLSKEFLYEPLTEMASKYPPWLKENEGKISAEDRERYRKQLGVVKQIVQVFDEEPDSTEKVVVLLQDMQACGQPPPEIMKDVGGGVELDDQGNPKMPEQCAVM</sequence>
<accession>A0A7S1DL99</accession>
<evidence type="ECO:0000313" key="2">
    <source>
        <dbReference type="EMBL" id="CAD8950590.1"/>
    </source>
</evidence>
<reference evidence="2" key="1">
    <citation type="submission" date="2021-01" db="EMBL/GenBank/DDBJ databases">
        <authorList>
            <person name="Corre E."/>
            <person name="Pelletier E."/>
            <person name="Niang G."/>
            <person name="Scheremetjew M."/>
            <person name="Finn R."/>
            <person name="Kale V."/>
            <person name="Holt S."/>
            <person name="Cochrane G."/>
            <person name="Meng A."/>
            <person name="Brown T."/>
            <person name="Cohen L."/>
        </authorList>
    </citation>
    <scope>NUCLEOTIDE SEQUENCE</scope>
    <source>
        <strain evidence="2">CCMP644</strain>
    </source>
</reference>